<evidence type="ECO:0008006" key="5">
    <source>
        <dbReference type="Google" id="ProtNLM"/>
    </source>
</evidence>
<dbReference type="KEGG" id="zal:AZF00_10200"/>
<evidence type="ECO:0000313" key="3">
    <source>
        <dbReference type="EMBL" id="AMO68645.1"/>
    </source>
</evidence>
<dbReference type="InterPro" id="IPR024537">
    <property type="entry name" value="DUF3322"/>
</dbReference>
<sequence>MKFPDDVQKVLLRRFRNRHREWLEASGDQEKPEAKVWPLKVALGIPTENQALKQVEDVRSWVAAWQSWRGAGSLSWSERRWRKLGTQPVPEKLLLSGPDEVAQWIGEADRWDLAQQRYRDLIGHWPQLGNKLPRYFAMLADYSEVDYQRLVDIVAWIEKNPGSNLYPRQLPVSGLDSKWLEIRKGLLADLVDAVRGGSTTEGNFFQCCGLQAPPQLIRLRILDDRLRQRVGGLSDLSTPWKQLAELDLPVSNVFIVENLQTGLAFDDLPGSVVIMHLGYGVDVLGRLPWVARAHCVYWGDLDTHGFAILNRARSYLPKLTSVLMDEVTLRSHQDLWVEEKDQHAADTLPLLTGSEQAVYQAIKRNAWGQNVRLEQERIAWTVAWNTVQQTLLSVC</sequence>
<protein>
    <recommendedName>
        <fullName evidence="5">Wadjet protein JetD C-terminal domain-containing protein</fullName>
    </recommendedName>
</protein>
<dbReference type="Pfam" id="PF09983">
    <property type="entry name" value="JetD_C"/>
    <property type="match status" value="1"/>
</dbReference>
<feature type="domain" description="Wadjet protein JetD C-terminal" evidence="1">
    <location>
        <begin position="209"/>
        <end position="385"/>
    </location>
</feature>
<evidence type="ECO:0000259" key="2">
    <source>
        <dbReference type="Pfam" id="PF11795"/>
    </source>
</evidence>
<evidence type="ECO:0000313" key="4">
    <source>
        <dbReference type="Proteomes" id="UP000074119"/>
    </source>
</evidence>
<dbReference type="STRING" id="1470434.AZF00_10200"/>
<accession>A0A127M5Z2</accession>
<dbReference type="InterPro" id="IPR014544">
    <property type="entry name" value="UCP028408"/>
</dbReference>
<dbReference type="EMBL" id="CP014544">
    <property type="protein sequence ID" value="AMO68645.1"/>
    <property type="molecule type" value="Genomic_DNA"/>
</dbReference>
<organism evidence="3 4">
    <name type="scientific">Zhongshania aliphaticivorans</name>
    <dbReference type="NCBI Taxonomy" id="1470434"/>
    <lineage>
        <taxon>Bacteria</taxon>
        <taxon>Pseudomonadati</taxon>
        <taxon>Pseudomonadota</taxon>
        <taxon>Gammaproteobacteria</taxon>
        <taxon>Cellvibrionales</taxon>
        <taxon>Spongiibacteraceae</taxon>
        <taxon>Zhongshania</taxon>
    </lineage>
</organism>
<evidence type="ECO:0000259" key="1">
    <source>
        <dbReference type="Pfam" id="PF09983"/>
    </source>
</evidence>
<gene>
    <name evidence="3" type="ORF">AZF00_10200</name>
</gene>
<dbReference type="InterPro" id="IPR024534">
    <property type="entry name" value="JetD_C"/>
</dbReference>
<dbReference type="RefSeq" id="WP_008249780.1">
    <property type="nucleotide sequence ID" value="NZ_CP014544.1"/>
</dbReference>
<dbReference type="Proteomes" id="UP000074119">
    <property type="component" value="Chromosome"/>
</dbReference>
<feature type="domain" description="DUF3322" evidence="2">
    <location>
        <begin position="4"/>
        <end position="192"/>
    </location>
</feature>
<reference evidence="3 4" key="1">
    <citation type="submission" date="2015-12" db="EMBL/GenBank/DDBJ databases">
        <authorList>
            <person name="Shamseldin A."/>
            <person name="Moawad H."/>
            <person name="Abd El-Rahim W.M."/>
            <person name="Sadowsky M.J."/>
        </authorList>
    </citation>
    <scope>NUCLEOTIDE SEQUENCE [LARGE SCALE GENOMIC DNA]</scope>
    <source>
        <strain evidence="3 4">SM2</strain>
    </source>
</reference>
<dbReference type="AlphaFoldDB" id="A0A127M5Z2"/>
<proteinExistence type="predicted"/>
<dbReference type="Pfam" id="PF11795">
    <property type="entry name" value="DUF3322"/>
    <property type="match status" value="1"/>
</dbReference>
<dbReference type="PIRSF" id="PIRSF028408">
    <property type="entry name" value="UCP028408"/>
    <property type="match status" value="1"/>
</dbReference>
<name>A0A127M5Z2_9GAMM</name>